<evidence type="ECO:0000256" key="4">
    <source>
        <dbReference type="SAM" id="MobiDB-lite"/>
    </source>
</evidence>
<evidence type="ECO:0000256" key="3">
    <source>
        <dbReference type="PROSITE-ProRule" id="PRU10141"/>
    </source>
</evidence>
<keyword evidence="1 3" id="KW-0547">Nucleotide-binding</keyword>
<comment type="caution">
    <text evidence="7">The sequence shown here is derived from an EMBL/GenBank/DDBJ whole genome shotgun (WGS) entry which is preliminary data.</text>
</comment>
<dbReference type="PANTHER" id="PTHR27001:SF585">
    <property type="entry name" value="OS02G0648100 PROTEIN"/>
    <property type="match status" value="1"/>
</dbReference>
<dbReference type="SUPFAM" id="SSF56112">
    <property type="entry name" value="Protein kinase-like (PK-like)"/>
    <property type="match status" value="1"/>
</dbReference>
<dbReference type="InterPro" id="IPR011009">
    <property type="entry name" value="Kinase-like_dom_sf"/>
</dbReference>
<organism evidence="7 8">
    <name type="scientific">Cocos nucifera</name>
    <name type="common">Coconut palm</name>
    <dbReference type="NCBI Taxonomy" id="13894"/>
    <lineage>
        <taxon>Eukaryota</taxon>
        <taxon>Viridiplantae</taxon>
        <taxon>Streptophyta</taxon>
        <taxon>Embryophyta</taxon>
        <taxon>Tracheophyta</taxon>
        <taxon>Spermatophyta</taxon>
        <taxon>Magnoliopsida</taxon>
        <taxon>Liliopsida</taxon>
        <taxon>Arecaceae</taxon>
        <taxon>Arecoideae</taxon>
        <taxon>Cocoseae</taxon>
        <taxon>Attaleinae</taxon>
        <taxon>Cocos</taxon>
    </lineage>
</organism>
<name>A0A8K0IHZ5_COCNU</name>
<evidence type="ECO:0000313" key="7">
    <source>
        <dbReference type="EMBL" id="KAG1359303.1"/>
    </source>
</evidence>
<feature type="transmembrane region" description="Helical" evidence="5">
    <location>
        <begin position="7"/>
        <end position="28"/>
    </location>
</feature>
<dbReference type="PANTHER" id="PTHR27001">
    <property type="entry name" value="OS01G0253100 PROTEIN"/>
    <property type="match status" value="1"/>
</dbReference>
<proteinExistence type="predicted"/>
<dbReference type="OrthoDB" id="339325at2759"/>
<feature type="domain" description="Protein kinase" evidence="6">
    <location>
        <begin position="86"/>
        <end position="362"/>
    </location>
</feature>
<dbReference type="PROSITE" id="PS00109">
    <property type="entry name" value="PROTEIN_KINASE_TYR"/>
    <property type="match status" value="1"/>
</dbReference>
<dbReference type="GO" id="GO:0005886">
    <property type="term" value="C:plasma membrane"/>
    <property type="evidence" value="ECO:0007669"/>
    <property type="project" value="TreeGrafter"/>
</dbReference>
<keyword evidence="5" id="KW-1133">Transmembrane helix</keyword>
<evidence type="ECO:0000313" key="8">
    <source>
        <dbReference type="Proteomes" id="UP000797356"/>
    </source>
</evidence>
<keyword evidence="5" id="KW-0812">Transmembrane</keyword>
<keyword evidence="5" id="KW-0472">Membrane</keyword>
<dbReference type="Proteomes" id="UP000797356">
    <property type="component" value="Chromosome 8"/>
</dbReference>
<dbReference type="InterPro" id="IPR017441">
    <property type="entry name" value="Protein_kinase_ATP_BS"/>
</dbReference>
<dbReference type="InterPro" id="IPR008266">
    <property type="entry name" value="Tyr_kinase_AS"/>
</dbReference>
<dbReference type="GO" id="GO:0005524">
    <property type="term" value="F:ATP binding"/>
    <property type="evidence" value="ECO:0007669"/>
    <property type="project" value="UniProtKB-UniRule"/>
</dbReference>
<dbReference type="Gene3D" id="1.10.510.10">
    <property type="entry name" value="Transferase(Phosphotransferase) domain 1"/>
    <property type="match status" value="1"/>
</dbReference>
<dbReference type="GO" id="GO:0004672">
    <property type="term" value="F:protein kinase activity"/>
    <property type="evidence" value="ECO:0007669"/>
    <property type="project" value="InterPro"/>
</dbReference>
<feature type="region of interest" description="Disordered" evidence="4">
    <location>
        <begin position="41"/>
        <end position="61"/>
    </location>
</feature>
<keyword evidence="2 3" id="KW-0067">ATP-binding</keyword>
<dbReference type="Gene3D" id="3.30.200.20">
    <property type="entry name" value="Phosphorylase Kinase, domain 1"/>
    <property type="match status" value="1"/>
</dbReference>
<feature type="binding site" evidence="3">
    <location>
        <position position="116"/>
    </location>
    <ligand>
        <name>ATP</name>
        <dbReference type="ChEBI" id="CHEBI:30616"/>
    </ligand>
</feature>
<sequence>MEVPLGLGIASAAFILSAAIVSIAYLTFLCWCTLPCCRSRPPPTDEERGPANSGAANVPDPAATAELPKAAVRRYAWPEVESLTGNFTATVIGEGGFSTVYLARLPGADSSLAAVKVLRSGQRVHRAFLQELDVLRHLSHPRIVRLLGFCDDREEGVLVLEYVPNGSLHEKLHGGDALPWARRMWIAYEVAGAVEYLHEGCGELPIVHGDITAANVLLDDRLDPKLCDFGSAQAGFSSAVRSAGPVVGSPGYADPHYIRTGMVSKSTDVYGFGVLLLELITGLPAVGSEEGRVLTAEMRPRLREAGRSEWEVVDPRMGGEYDAAEAAAMASIAARCIGVQPSLRPSMAAIRQIMGEKMSSSLSAVDGGSDGKAE</sequence>
<keyword evidence="7" id="KW-0675">Receptor</keyword>
<evidence type="ECO:0000256" key="5">
    <source>
        <dbReference type="SAM" id="Phobius"/>
    </source>
</evidence>
<dbReference type="EMBL" id="CM017879">
    <property type="protein sequence ID" value="KAG1359303.1"/>
    <property type="molecule type" value="Genomic_DNA"/>
</dbReference>
<dbReference type="PROSITE" id="PS00107">
    <property type="entry name" value="PROTEIN_KINASE_ATP"/>
    <property type="match status" value="1"/>
</dbReference>
<evidence type="ECO:0000256" key="2">
    <source>
        <dbReference type="ARBA" id="ARBA00022840"/>
    </source>
</evidence>
<accession>A0A8K0IHZ5</accession>
<reference evidence="7" key="1">
    <citation type="journal article" date="2017" name="Gigascience">
        <title>The genome draft of coconut (Cocos nucifera).</title>
        <authorList>
            <person name="Xiao Y."/>
            <person name="Xu P."/>
            <person name="Fan H."/>
            <person name="Baudouin L."/>
            <person name="Xia W."/>
            <person name="Bocs S."/>
            <person name="Xu J."/>
            <person name="Li Q."/>
            <person name="Guo A."/>
            <person name="Zhou L."/>
            <person name="Li J."/>
            <person name="Wu Y."/>
            <person name="Ma Z."/>
            <person name="Armero A."/>
            <person name="Issali A.E."/>
            <person name="Liu N."/>
            <person name="Peng M."/>
            <person name="Yang Y."/>
        </authorList>
    </citation>
    <scope>NUCLEOTIDE SEQUENCE</scope>
    <source>
        <tissue evidence="7">Spear leaf of Hainan Tall coconut</tissue>
    </source>
</reference>
<dbReference type="InterPro" id="IPR000719">
    <property type="entry name" value="Prot_kinase_dom"/>
</dbReference>
<keyword evidence="8" id="KW-1185">Reference proteome</keyword>
<evidence type="ECO:0000256" key="1">
    <source>
        <dbReference type="ARBA" id="ARBA00022741"/>
    </source>
</evidence>
<keyword evidence="7" id="KW-0418">Kinase</keyword>
<reference evidence="7" key="2">
    <citation type="submission" date="2019-07" db="EMBL/GenBank/DDBJ databases">
        <authorList>
            <person name="Yang Y."/>
            <person name="Bocs S."/>
            <person name="Baudouin L."/>
        </authorList>
    </citation>
    <scope>NUCLEOTIDE SEQUENCE</scope>
    <source>
        <tissue evidence="7">Spear leaf of Hainan Tall coconut</tissue>
    </source>
</reference>
<gene>
    <name evidence="7" type="ORF">COCNU_08G007490</name>
</gene>
<dbReference type="AlphaFoldDB" id="A0A8K0IHZ5"/>
<protein>
    <submittedName>
        <fullName evidence="7">Salt tolerance receptor-like cytoplasmic kinase 1</fullName>
    </submittedName>
</protein>
<dbReference type="PROSITE" id="PS50011">
    <property type="entry name" value="PROTEIN_KINASE_DOM"/>
    <property type="match status" value="1"/>
</dbReference>
<evidence type="ECO:0000259" key="6">
    <source>
        <dbReference type="PROSITE" id="PS50011"/>
    </source>
</evidence>
<dbReference type="Pfam" id="PF00069">
    <property type="entry name" value="Pkinase"/>
    <property type="match status" value="1"/>
</dbReference>
<keyword evidence="7" id="KW-0808">Transferase</keyword>